<keyword evidence="2" id="KW-1185">Reference proteome</keyword>
<name>A0A157SLB8_9BORD</name>
<organism evidence="1 2">
    <name type="scientific">Bordetella ansorpii</name>
    <dbReference type="NCBI Taxonomy" id="288768"/>
    <lineage>
        <taxon>Bacteria</taxon>
        <taxon>Pseudomonadati</taxon>
        <taxon>Pseudomonadota</taxon>
        <taxon>Betaproteobacteria</taxon>
        <taxon>Burkholderiales</taxon>
        <taxon>Alcaligenaceae</taxon>
        <taxon>Bordetella</taxon>
    </lineage>
</organism>
<evidence type="ECO:0000313" key="2">
    <source>
        <dbReference type="Proteomes" id="UP000076848"/>
    </source>
</evidence>
<protein>
    <submittedName>
        <fullName evidence="1">Uncharacterized protein</fullName>
    </submittedName>
</protein>
<evidence type="ECO:0000313" key="1">
    <source>
        <dbReference type="EMBL" id="SAI71212.1"/>
    </source>
</evidence>
<sequence>MHTPSHAPDHEDWLQSPADIRGALSSLAHPSSAIQARDSQGMQWAVRLLGLDARSRVFFWRLDGALPRYADDLARRLAKAPLEFTATLHDGTWLQFQTGQSSPVRFDDGSMLMVSPFPHRLRHEFGPH</sequence>
<dbReference type="RefSeq" id="WP_197488178.1">
    <property type="nucleotide sequence ID" value="NZ_FKIF01000007.1"/>
</dbReference>
<dbReference type="EMBL" id="FKIF01000007">
    <property type="protein sequence ID" value="SAI71212.1"/>
    <property type="molecule type" value="Genomic_DNA"/>
</dbReference>
<dbReference type="Proteomes" id="UP000076848">
    <property type="component" value="Unassembled WGS sequence"/>
</dbReference>
<proteinExistence type="predicted"/>
<dbReference type="AlphaFoldDB" id="A0A157SLB8"/>
<reference evidence="1 2" key="1">
    <citation type="submission" date="2016-04" db="EMBL/GenBank/DDBJ databases">
        <authorList>
            <consortium name="Pathogen Informatics"/>
        </authorList>
    </citation>
    <scope>NUCLEOTIDE SEQUENCE [LARGE SCALE GENOMIC DNA]</scope>
    <source>
        <strain evidence="1 2">H050680373</strain>
    </source>
</reference>
<gene>
    <name evidence="1" type="ORF">SAMEA3906486_03412</name>
</gene>
<accession>A0A157SLB8</accession>
<dbReference type="STRING" id="288768.SAMEA3906486_03412"/>